<dbReference type="Proteomes" id="UP000198765">
    <property type="component" value="Chromosome I"/>
</dbReference>
<organism evidence="2 3">
    <name type="scientific">Micromonospora narathiwatensis</name>
    <dbReference type="NCBI Taxonomy" id="299146"/>
    <lineage>
        <taxon>Bacteria</taxon>
        <taxon>Bacillati</taxon>
        <taxon>Actinomycetota</taxon>
        <taxon>Actinomycetes</taxon>
        <taxon>Micromonosporales</taxon>
        <taxon>Micromonosporaceae</taxon>
        <taxon>Micromonospora</taxon>
    </lineage>
</organism>
<sequence length="509" mass="56319">MDSHDVGTPPIVEGYGCTTCGVPLTVITTPAGGRTFLHSRNSNDDHEPNPAPLAQLAHVEMTCDFCSAPRPVASFTFAKLEIAMTTAADVSGMAMHNLGGSWAACEGCARLVEQRDPEGLTARAVKRARRRGLSDDAQSFFRPLHQALFAATPSTPARRPLPTYEANNRSRPPTKDATVAPEVRSLRPQMLPKVRDRLVRFWRTSGGSYLLRLLDSGETYKIPGHLRPGAPLDAPAAIVDARNPEALHQYTALMANHAENGRVFWIDPDFTALAAHAARDLPDVRIEQAEMPASDGLLVWHTPIYRPVEPQTGLTVPIVAAQWGPIPDGVWITFYTPAETLLQGQQPTEVELQGLRERIGWLAPVSSGAGLRFGQPYAPSSEQTRVMLCSLIATWILSTQPDAEITEEPADKATRKAYQRANRPASTVRLVRLRRKQQARQDNHDSTTTRVYTRRWWVAGFFRQQPYGPGRALRRRTYVRPHIKGPADAPLILTDQVHVLGDARKRHQP</sequence>
<dbReference type="OrthoDB" id="3360929at2"/>
<reference evidence="2 3" key="1">
    <citation type="submission" date="2016-06" db="EMBL/GenBank/DDBJ databases">
        <authorList>
            <person name="Kjaerup R.B."/>
            <person name="Dalgaard T.S."/>
            <person name="Juul-Madsen H.R."/>
        </authorList>
    </citation>
    <scope>NUCLEOTIDE SEQUENCE [LARGE SCALE GENOMIC DNA]</scope>
    <source>
        <strain evidence="2 3">DSM 45248</strain>
    </source>
</reference>
<dbReference type="RefSeq" id="WP_091191996.1">
    <property type="nucleotide sequence ID" value="NZ_LT594324.1"/>
</dbReference>
<name>A0A1A8ZA55_9ACTN</name>
<protein>
    <submittedName>
        <fullName evidence="2">Uncharacterized protein</fullName>
    </submittedName>
</protein>
<proteinExistence type="predicted"/>
<accession>A0A1A8ZA55</accession>
<evidence type="ECO:0000313" key="3">
    <source>
        <dbReference type="Proteomes" id="UP000198765"/>
    </source>
</evidence>
<dbReference type="PATRIC" id="fig|299146.4.peg.1076"/>
<gene>
    <name evidence="2" type="ORF">GA0070621_1043</name>
</gene>
<dbReference type="AlphaFoldDB" id="A0A1A8ZA55"/>
<keyword evidence="3" id="KW-1185">Reference proteome</keyword>
<evidence type="ECO:0000256" key="1">
    <source>
        <dbReference type="SAM" id="MobiDB-lite"/>
    </source>
</evidence>
<evidence type="ECO:0000313" key="2">
    <source>
        <dbReference type="EMBL" id="SBT40744.1"/>
    </source>
</evidence>
<dbReference type="EMBL" id="LT594324">
    <property type="protein sequence ID" value="SBT40744.1"/>
    <property type="molecule type" value="Genomic_DNA"/>
</dbReference>
<feature type="region of interest" description="Disordered" evidence="1">
    <location>
        <begin position="152"/>
        <end position="178"/>
    </location>
</feature>